<reference evidence="2" key="1">
    <citation type="journal article" date="2023" name="G3 (Bethesda)">
        <title>A reference genome for the long-term kleptoplast-retaining sea slug Elysia crispata morphotype clarki.</title>
        <authorList>
            <person name="Eastman K.E."/>
            <person name="Pendleton A.L."/>
            <person name="Shaikh M.A."/>
            <person name="Suttiyut T."/>
            <person name="Ogas R."/>
            <person name="Tomko P."/>
            <person name="Gavelis G."/>
            <person name="Widhalm J.R."/>
            <person name="Wisecaver J.H."/>
        </authorList>
    </citation>
    <scope>NUCLEOTIDE SEQUENCE</scope>
    <source>
        <strain evidence="2">ECLA1</strain>
    </source>
</reference>
<organism evidence="2 3">
    <name type="scientific">Elysia crispata</name>
    <name type="common">lettuce slug</name>
    <dbReference type="NCBI Taxonomy" id="231223"/>
    <lineage>
        <taxon>Eukaryota</taxon>
        <taxon>Metazoa</taxon>
        <taxon>Spiralia</taxon>
        <taxon>Lophotrochozoa</taxon>
        <taxon>Mollusca</taxon>
        <taxon>Gastropoda</taxon>
        <taxon>Heterobranchia</taxon>
        <taxon>Euthyneura</taxon>
        <taxon>Panpulmonata</taxon>
        <taxon>Sacoglossa</taxon>
        <taxon>Placobranchoidea</taxon>
        <taxon>Plakobranchidae</taxon>
        <taxon>Elysia</taxon>
    </lineage>
</organism>
<keyword evidence="3" id="KW-1185">Reference proteome</keyword>
<evidence type="ECO:0000256" key="1">
    <source>
        <dbReference type="SAM" id="MobiDB-lite"/>
    </source>
</evidence>
<gene>
    <name evidence="2" type="ORF">RRG08_009718</name>
</gene>
<proteinExistence type="predicted"/>
<protein>
    <submittedName>
        <fullName evidence="2">Uncharacterized protein</fullName>
    </submittedName>
</protein>
<evidence type="ECO:0000313" key="3">
    <source>
        <dbReference type="Proteomes" id="UP001283361"/>
    </source>
</evidence>
<name>A0AAE1CU59_9GAST</name>
<feature type="region of interest" description="Disordered" evidence="1">
    <location>
        <begin position="90"/>
        <end position="140"/>
    </location>
</feature>
<dbReference type="Proteomes" id="UP001283361">
    <property type="component" value="Unassembled WGS sequence"/>
</dbReference>
<accession>A0AAE1CU59</accession>
<evidence type="ECO:0000313" key="2">
    <source>
        <dbReference type="EMBL" id="KAK3736350.1"/>
    </source>
</evidence>
<dbReference type="EMBL" id="JAWDGP010006717">
    <property type="protein sequence ID" value="KAK3736350.1"/>
    <property type="molecule type" value="Genomic_DNA"/>
</dbReference>
<feature type="region of interest" description="Disordered" evidence="1">
    <location>
        <begin position="1"/>
        <end position="26"/>
    </location>
</feature>
<sequence>MSDGRKENTSALSPAGAATRVRGPRGYGRDAPQQYFLWRSTLQMLAKRFDQLTSPCEKMAITRKTLPIFHVSCLQASDSTGWRHYRVERSKQGTVLGSMDSPGQPARTKGRHSQAEAANKAKPPSISRKRWTLHKHTNYR</sequence>
<comment type="caution">
    <text evidence="2">The sequence shown here is derived from an EMBL/GenBank/DDBJ whole genome shotgun (WGS) entry which is preliminary data.</text>
</comment>
<feature type="compositionally biased region" description="Basic residues" evidence="1">
    <location>
        <begin position="127"/>
        <end position="140"/>
    </location>
</feature>
<dbReference type="AlphaFoldDB" id="A0AAE1CU59"/>